<dbReference type="InterPro" id="IPR050172">
    <property type="entry name" value="SsuD_RutA_monooxygenase"/>
</dbReference>
<accession>A0ABP8CXN9</accession>
<evidence type="ECO:0000256" key="1">
    <source>
        <dbReference type="ARBA" id="ARBA00022630"/>
    </source>
</evidence>
<name>A0ABP8CXN9_9ACTN</name>
<organism evidence="6 7">
    <name type="scientific">Dactylosporangium darangshiense</name>
    <dbReference type="NCBI Taxonomy" id="579108"/>
    <lineage>
        <taxon>Bacteria</taxon>
        <taxon>Bacillati</taxon>
        <taxon>Actinomycetota</taxon>
        <taxon>Actinomycetes</taxon>
        <taxon>Micromonosporales</taxon>
        <taxon>Micromonosporaceae</taxon>
        <taxon>Dactylosporangium</taxon>
    </lineage>
</organism>
<evidence type="ECO:0000256" key="2">
    <source>
        <dbReference type="ARBA" id="ARBA00022643"/>
    </source>
</evidence>
<dbReference type="PANTHER" id="PTHR42847">
    <property type="entry name" value="ALKANESULFONATE MONOOXYGENASE"/>
    <property type="match status" value="1"/>
</dbReference>
<keyword evidence="1" id="KW-0285">Flavoprotein</keyword>
<evidence type="ECO:0000313" key="7">
    <source>
        <dbReference type="Proteomes" id="UP001500620"/>
    </source>
</evidence>
<sequence>MRIGVNVPNFGPGTTPEILLRWAETVEGLGFDLLMVSDHVAVTPDVAARYPPPFYEPFTTLAWLAGNTRTIGLGTTVLITPYRHPLLTARMAANLGALSGGRLVLGVGVGWAREEFAALGVPFEQRGRLTDRYLDEILAAWKDERDYPGGGVPLWIGGNSDAGLRRAVRLGAPWHPLRFTLPWFRAALARLAALAEKAGRPVPALTPRIILRITDAQLDDARRLTGEGSLAQILADLTALRELGADTVVLDPFGGDPAETLRPERAWRDLATVADALRGPSPDVSVGLPHFRTSAISSSANGESTTASPTRS</sequence>
<evidence type="ECO:0000256" key="3">
    <source>
        <dbReference type="ARBA" id="ARBA00023002"/>
    </source>
</evidence>
<keyword evidence="4" id="KW-0503">Monooxygenase</keyword>
<reference evidence="7" key="1">
    <citation type="journal article" date="2019" name="Int. J. Syst. Evol. Microbiol.">
        <title>The Global Catalogue of Microorganisms (GCM) 10K type strain sequencing project: providing services to taxonomists for standard genome sequencing and annotation.</title>
        <authorList>
            <consortium name="The Broad Institute Genomics Platform"/>
            <consortium name="The Broad Institute Genome Sequencing Center for Infectious Disease"/>
            <person name="Wu L."/>
            <person name="Ma J."/>
        </authorList>
    </citation>
    <scope>NUCLEOTIDE SEQUENCE [LARGE SCALE GENOMIC DNA]</scope>
    <source>
        <strain evidence="7">JCM 17441</strain>
    </source>
</reference>
<protein>
    <submittedName>
        <fullName evidence="6">LLM class flavin-dependent oxidoreductase</fullName>
    </submittedName>
</protein>
<dbReference type="Proteomes" id="UP001500620">
    <property type="component" value="Unassembled WGS sequence"/>
</dbReference>
<keyword evidence="2" id="KW-0288">FMN</keyword>
<comment type="caution">
    <text evidence="6">The sequence shown here is derived from an EMBL/GenBank/DDBJ whole genome shotgun (WGS) entry which is preliminary data.</text>
</comment>
<dbReference type="InterPro" id="IPR011251">
    <property type="entry name" value="Luciferase-like_dom"/>
</dbReference>
<gene>
    <name evidence="6" type="ORF">GCM10022255_008660</name>
</gene>
<keyword evidence="3" id="KW-0560">Oxidoreductase</keyword>
<dbReference type="EMBL" id="BAABAT010000002">
    <property type="protein sequence ID" value="GAA4244677.1"/>
    <property type="molecule type" value="Genomic_DNA"/>
</dbReference>
<proteinExistence type="predicted"/>
<evidence type="ECO:0000259" key="5">
    <source>
        <dbReference type="Pfam" id="PF00296"/>
    </source>
</evidence>
<dbReference type="PANTHER" id="PTHR42847:SF4">
    <property type="entry name" value="ALKANESULFONATE MONOOXYGENASE-RELATED"/>
    <property type="match status" value="1"/>
</dbReference>
<dbReference type="InterPro" id="IPR036661">
    <property type="entry name" value="Luciferase-like_sf"/>
</dbReference>
<dbReference type="SUPFAM" id="SSF51679">
    <property type="entry name" value="Bacterial luciferase-like"/>
    <property type="match status" value="1"/>
</dbReference>
<evidence type="ECO:0000313" key="6">
    <source>
        <dbReference type="EMBL" id="GAA4244677.1"/>
    </source>
</evidence>
<keyword evidence="7" id="KW-1185">Reference proteome</keyword>
<dbReference type="Gene3D" id="3.20.20.30">
    <property type="entry name" value="Luciferase-like domain"/>
    <property type="match status" value="1"/>
</dbReference>
<evidence type="ECO:0000256" key="4">
    <source>
        <dbReference type="ARBA" id="ARBA00023033"/>
    </source>
</evidence>
<feature type="domain" description="Luciferase-like" evidence="5">
    <location>
        <begin position="1"/>
        <end position="208"/>
    </location>
</feature>
<dbReference type="Pfam" id="PF00296">
    <property type="entry name" value="Bac_luciferase"/>
    <property type="match status" value="1"/>
</dbReference>
<dbReference type="RefSeq" id="WP_345121441.1">
    <property type="nucleotide sequence ID" value="NZ_BAABAT010000002.1"/>
</dbReference>
<dbReference type="CDD" id="cd01097">
    <property type="entry name" value="Tetrahydromethanopterin_reductase"/>
    <property type="match status" value="1"/>
</dbReference>